<dbReference type="PIRSF" id="PIRSF001227">
    <property type="entry name" value="Pen_acylase"/>
    <property type="match status" value="1"/>
</dbReference>
<evidence type="ECO:0000256" key="1">
    <source>
        <dbReference type="ARBA" id="ARBA00006586"/>
    </source>
</evidence>
<feature type="compositionally biased region" description="Basic residues" evidence="2">
    <location>
        <begin position="581"/>
        <end position="605"/>
    </location>
</feature>
<comment type="caution">
    <text evidence="3">The sequence shown here is derived from an EMBL/GenBank/DDBJ whole genome shotgun (WGS) entry which is preliminary data.</text>
</comment>
<name>A0ABD5YHU8_9EURY</name>
<dbReference type="InterPro" id="IPR023343">
    <property type="entry name" value="Penicillin_amidase_dom1"/>
</dbReference>
<dbReference type="Pfam" id="PF01804">
    <property type="entry name" value="Penicil_amidase"/>
    <property type="match status" value="1"/>
</dbReference>
<sequence>MKIGRRTFLRSTGVLLGSGALTLETVNATGSDEITILTDEHSVSHVYADDLYGMAFANGYVQARDRLFEMDVLRHIGYGNSAEVLGPSQLQSDIEVRRDLYSKREIKRQYETASDRTQRVLEAFADGVNRKMVELAASGQLPGTFTALAHAPAPWTPADSIAVLSYLIGYFGVSGGNELANAQELAQLTQSLDDERSAYEAFGDRNWLRIREDHSTSISAEDLTVDGGEEVLPYEDVPDEQLRFVDAALDAEPWGIENDFSLSDFLSGLRRGEEAGSGVMEGFKWGSNALIVSGEHTETGSPMLGGGPQMGYFKPPVIHQVGLHGAGYDVTGIGVVGTPGIVIGRTPEFAWTVTSGRDDQVDTIAVELHPEDKHRYKWDGEWHSMQTETVVHNASVVGSIVSGDPDVRVVKQEIARIEENGDVMPVIAWNSDERVAWCQRTTTRYQELEGAFMWADLGTRDDLDGFKDQISEFPFTFNFHYIDSEDIAYIHTGSVPDRNPSLDHRLPAPGSDHQWRGKRVGLGLQTSYTNPSSGYVVNWNNGPCAGWRAGDAPQQWGSTHRVELLDRFTRSALAAFTPRRQTNHRASRNARRKRTLHRPSPHRCRAHEQRRTASSDGGRTPNVETAWIRVARCE</sequence>
<dbReference type="PANTHER" id="PTHR34218:SF4">
    <property type="entry name" value="ACYL-HOMOSERINE LACTONE ACYLASE QUIP"/>
    <property type="match status" value="1"/>
</dbReference>
<dbReference type="EMBL" id="JBHTAX010000001">
    <property type="protein sequence ID" value="MFC7188874.1"/>
    <property type="molecule type" value="Genomic_DNA"/>
</dbReference>
<organism evidence="3 4">
    <name type="scientific">Halocatena marina</name>
    <dbReference type="NCBI Taxonomy" id="2934937"/>
    <lineage>
        <taxon>Archaea</taxon>
        <taxon>Methanobacteriati</taxon>
        <taxon>Methanobacteriota</taxon>
        <taxon>Stenosarchaea group</taxon>
        <taxon>Halobacteria</taxon>
        <taxon>Halobacteriales</taxon>
        <taxon>Natronomonadaceae</taxon>
        <taxon>Halocatena</taxon>
    </lineage>
</organism>
<reference evidence="3 4" key="1">
    <citation type="journal article" date="2019" name="Int. J. Syst. Evol. Microbiol.">
        <title>The Global Catalogue of Microorganisms (GCM) 10K type strain sequencing project: providing services to taxonomists for standard genome sequencing and annotation.</title>
        <authorList>
            <consortium name="The Broad Institute Genomics Platform"/>
            <consortium name="The Broad Institute Genome Sequencing Center for Infectious Disease"/>
            <person name="Wu L."/>
            <person name="Ma J."/>
        </authorList>
    </citation>
    <scope>NUCLEOTIDE SEQUENCE [LARGE SCALE GENOMIC DNA]</scope>
    <source>
        <strain evidence="3 4">RDMS1</strain>
    </source>
</reference>
<dbReference type="AlphaFoldDB" id="A0ABD5YHU8"/>
<dbReference type="Gene3D" id="3.60.20.10">
    <property type="entry name" value="Glutamine Phosphoribosylpyrophosphate, subunit 1, domain 1"/>
    <property type="match status" value="2"/>
</dbReference>
<dbReference type="Proteomes" id="UP001596417">
    <property type="component" value="Unassembled WGS sequence"/>
</dbReference>
<proteinExistence type="inferred from homology"/>
<gene>
    <name evidence="3" type="ORF">ACFQL7_02780</name>
</gene>
<feature type="region of interest" description="Disordered" evidence="2">
    <location>
        <begin position="578"/>
        <end position="622"/>
    </location>
</feature>
<accession>A0ABD5YHU8</accession>
<protein>
    <submittedName>
        <fullName evidence="3">Penicillin acylase family protein</fullName>
    </submittedName>
</protein>
<dbReference type="Gene3D" id="1.10.439.10">
    <property type="entry name" value="Penicillin Amidohydrolase, domain 1"/>
    <property type="match status" value="1"/>
</dbReference>
<dbReference type="InterPro" id="IPR006311">
    <property type="entry name" value="TAT_signal"/>
</dbReference>
<dbReference type="RefSeq" id="WP_390204513.1">
    <property type="nucleotide sequence ID" value="NZ_JBHTAX010000001.1"/>
</dbReference>
<evidence type="ECO:0000256" key="2">
    <source>
        <dbReference type="SAM" id="MobiDB-lite"/>
    </source>
</evidence>
<dbReference type="PANTHER" id="PTHR34218">
    <property type="entry name" value="PEPTIDASE S45 PENICILLIN AMIDASE"/>
    <property type="match status" value="1"/>
</dbReference>
<comment type="similarity">
    <text evidence="1">Belongs to the peptidase S45 family.</text>
</comment>
<dbReference type="PROSITE" id="PS51318">
    <property type="entry name" value="TAT"/>
    <property type="match status" value="1"/>
</dbReference>
<keyword evidence="4" id="KW-1185">Reference proteome</keyword>
<dbReference type="InterPro" id="IPR029055">
    <property type="entry name" value="Ntn_hydrolases_N"/>
</dbReference>
<evidence type="ECO:0000313" key="3">
    <source>
        <dbReference type="EMBL" id="MFC7188874.1"/>
    </source>
</evidence>
<evidence type="ECO:0000313" key="4">
    <source>
        <dbReference type="Proteomes" id="UP001596417"/>
    </source>
</evidence>
<dbReference type="InterPro" id="IPR014395">
    <property type="entry name" value="Pen/GL7ACA/AHL_acylase"/>
</dbReference>
<dbReference type="InterPro" id="IPR002692">
    <property type="entry name" value="S45"/>
</dbReference>
<dbReference type="SUPFAM" id="SSF56235">
    <property type="entry name" value="N-terminal nucleophile aminohydrolases (Ntn hydrolases)"/>
    <property type="match status" value="1"/>
</dbReference>